<dbReference type="InterPro" id="IPR013094">
    <property type="entry name" value="AB_hydrolase_3"/>
</dbReference>
<dbReference type="Gene3D" id="3.40.50.1820">
    <property type="entry name" value="alpha/beta hydrolase"/>
    <property type="match status" value="1"/>
</dbReference>
<dbReference type="GO" id="GO:0016787">
    <property type="term" value="F:hydrolase activity"/>
    <property type="evidence" value="ECO:0007669"/>
    <property type="project" value="UniProtKB-KW"/>
</dbReference>
<evidence type="ECO:0000256" key="2">
    <source>
        <dbReference type="SAM" id="MobiDB-lite"/>
    </source>
</evidence>
<evidence type="ECO:0000256" key="1">
    <source>
        <dbReference type="ARBA" id="ARBA00022801"/>
    </source>
</evidence>
<sequence length="383" mass="40831">MKQIEKQERPQENHLGKRSPKAKLIRLSLLALLGGSVIFSACKKDEGEPDVGISPKGPKPEWGPTIKPQMQRVIEKLEELSGGVPLQTLTPEQARMAPSAADAVKGVMQEYGIGMPPSGVDTSGVTIPVEGGLIHARVYTPKNAIGPLPGIVYYHGGGWVIATIDTYDASARALSEQSGAVLVSVEYRKGPEFKYPTAHNDSFAAYEWVLANAASLKINPAKVALAGESAGGNLAAAVSMMARDNGLAIPVHQLLVYPIADYNVNSPSYMEYAEAKPLSKPLMEWFFGHYLSTPAEGNSPLISLVKATNLTGLPPATVINAQIDPLLSEGQQYAENLEGAGIAVTSKVYEGVTHEFFGMASIVPQAKDAQKLAADELKKAFAR</sequence>
<dbReference type="PANTHER" id="PTHR48081">
    <property type="entry name" value="AB HYDROLASE SUPERFAMILY PROTEIN C4A8.06C"/>
    <property type="match status" value="1"/>
</dbReference>
<comment type="caution">
    <text evidence="4">The sequence shown here is derived from an EMBL/GenBank/DDBJ whole genome shotgun (WGS) entry which is preliminary data.</text>
</comment>
<feature type="region of interest" description="Disordered" evidence="2">
    <location>
        <begin position="45"/>
        <end position="65"/>
    </location>
</feature>
<name>A0ABT8RHL7_9BACT</name>
<dbReference type="EMBL" id="JAUKPO010000069">
    <property type="protein sequence ID" value="MDO1451597.1"/>
    <property type="molecule type" value="Genomic_DNA"/>
</dbReference>
<dbReference type="SUPFAM" id="SSF53474">
    <property type="entry name" value="alpha/beta-Hydrolases"/>
    <property type="match status" value="1"/>
</dbReference>
<organism evidence="4 5">
    <name type="scientific">Rhodocytophaga aerolata</name>
    <dbReference type="NCBI Taxonomy" id="455078"/>
    <lineage>
        <taxon>Bacteria</taxon>
        <taxon>Pseudomonadati</taxon>
        <taxon>Bacteroidota</taxon>
        <taxon>Cytophagia</taxon>
        <taxon>Cytophagales</taxon>
        <taxon>Rhodocytophagaceae</taxon>
        <taxon>Rhodocytophaga</taxon>
    </lineage>
</organism>
<accession>A0ABT8RHL7</accession>
<dbReference type="Pfam" id="PF07859">
    <property type="entry name" value="Abhydrolase_3"/>
    <property type="match status" value="1"/>
</dbReference>
<dbReference type="Proteomes" id="UP001168528">
    <property type="component" value="Unassembled WGS sequence"/>
</dbReference>
<feature type="domain" description="Alpha/beta hydrolase fold-3" evidence="3">
    <location>
        <begin position="151"/>
        <end position="357"/>
    </location>
</feature>
<proteinExistence type="predicted"/>
<dbReference type="PANTHER" id="PTHR48081:SF8">
    <property type="entry name" value="ALPHA_BETA HYDROLASE FOLD-3 DOMAIN-CONTAINING PROTEIN-RELATED"/>
    <property type="match status" value="1"/>
</dbReference>
<evidence type="ECO:0000313" key="5">
    <source>
        <dbReference type="Proteomes" id="UP001168528"/>
    </source>
</evidence>
<evidence type="ECO:0000259" key="3">
    <source>
        <dbReference type="Pfam" id="PF07859"/>
    </source>
</evidence>
<gene>
    <name evidence="4" type="ORF">Q0590_35320</name>
</gene>
<keyword evidence="5" id="KW-1185">Reference proteome</keyword>
<dbReference type="InterPro" id="IPR050300">
    <property type="entry name" value="GDXG_lipolytic_enzyme"/>
</dbReference>
<reference evidence="4" key="1">
    <citation type="submission" date="2023-07" db="EMBL/GenBank/DDBJ databases">
        <title>The genome sequence of Rhodocytophaga aerolata KACC 12507.</title>
        <authorList>
            <person name="Zhang X."/>
        </authorList>
    </citation>
    <scope>NUCLEOTIDE SEQUENCE</scope>
    <source>
        <strain evidence="4">KACC 12507</strain>
    </source>
</reference>
<dbReference type="RefSeq" id="WP_302042394.1">
    <property type="nucleotide sequence ID" value="NZ_JAUKPO010000069.1"/>
</dbReference>
<keyword evidence="1 4" id="KW-0378">Hydrolase</keyword>
<protein>
    <submittedName>
        <fullName evidence="4">Alpha/beta hydrolase</fullName>
    </submittedName>
</protein>
<evidence type="ECO:0000313" key="4">
    <source>
        <dbReference type="EMBL" id="MDO1451597.1"/>
    </source>
</evidence>
<dbReference type="InterPro" id="IPR029058">
    <property type="entry name" value="AB_hydrolase_fold"/>
</dbReference>